<evidence type="ECO:0000259" key="3">
    <source>
        <dbReference type="PROSITE" id="PS51168"/>
    </source>
</evidence>
<dbReference type="InterPro" id="IPR051331">
    <property type="entry name" value="Chorismate_mutase-related"/>
</dbReference>
<feature type="domain" description="Chorismate mutase" evidence="3">
    <location>
        <begin position="1"/>
        <end position="90"/>
    </location>
</feature>
<dbReference type="RefSeq" id="WP_215819872.1">
    <property type="nucleotide sequence ID" value="NZ_JAGSOY010000023.1"/>
</dbReference>
<gene>
    <name evidence="4" type="ORF">KCG35_11650</name>
</gene>
<dbReference type="SMART" id="SM00830">
    <property type="entry name" value="CM_2"/>
    <property type="match status" value="1"/>
</dbReference>
<dbReference type="PROSITE" id="PS51168">
    <property type="entry name" value="CHORISMATE_MUT_2"/>
    <property type="match status" value="1"/>
</dbReference>
<dbReference type="SUPFAM" id="SSF48600">
    <property type="entry name" value="Chorismate mutase II"/>
    <property type="match status" value="1"/>
</dbReference>
<dbReference type="Gene3D" id="1.20.59.10">
    <property type="entry name" value="Chorismate mutase"/>
    <property type="match status" value="1"/>
</dbReference>
<dbReference type="Pfam" id="PF01817">
    <property type="entry name" value="CM_2"/>
    <property type="match status" value="1"/>
</dbReference>
<keyword evidence="2" id="KW-0413">Isomerase</keyword>
<evidence type="ECO:0000256" key="1">
    <source>
        <dbReference type="ARBA" id="ARBA00012404"/>
    </source>
</evidence>
<proteinExistence type="predicted"/>
<evidence type="ECO:0000256" key="2">
    <source>
        <dbReference type="ARBA" id="ARBA00023235"/>
    </source>
</evidence>
<organism evidence="4 5">
    <name type="scientific">Zooshikella harenae</name>
    <dbReference type="NCBI Taxonomy" id="2827238"/>
    <lineage>
        <taxon>Bacteria</taxon>
        <taxon>Pseudomonadati</taxon>
        <taxon>Pseudomonadota</taxon>
        <taxon>Gammaproteobacteria</taxon>
        <taxon>Oceanospirillales</taxon>
        <taxon>Zooshikellaceae</taxon>
        <taxon>Zooshikella</taxon>
    </lineage>
</organism>
<accession>A0ABS5ZCM3</accession>
<protein>
    <recommendedName>
        <fullName evidence="1">chorismate mutase</fullName>
        <ecNumber evidence="1">5.4.99.5</ecNumber>
    </recommendedName>
</protein>
<keyword evidence="5" id="KW-1185">Reference proteome</keyword>
<evidence type="ECO:0000313" key="4">
    <source>
        <dbReference type="EMBL" id="MBU2711715.1"/>
    </source>
</evidence>
<reference evidence="4 5" key="1">
    <citation type="submission" date="2021-04" db="EMBL/GenBank/DDBJ databases">
        <authorList>
            <person name="Pira H."/>
            <person name="Risdian C."/>
            <person name="Wink J."/>
        </authorList>
    </citation>
    <scope>NUCLEOTIDE SEQUENCE [LARGE SCALE GENOMIC DNA]</scope>
    <source>
        <strain evidence="4 5">WH53</strain>
    </source>
</reference>
<dbReference type="EMBL" id="JAGSOY010000023">
    <property type="protein sequence ID" value="MBU2711715.1"/>
    <property type="molecule type" value="Genomic_DNA"/>
</dbReference>
<dbReference type="Proteomes" id="UP000690515">
    <property type="component" value="Unassembled WGS sequence"/>
</dbReference>
<evidence type="ECO:0000313" key="5">
    <source>
        <dbReference type="Proteomes" id="UP000690515"/>
    </source>
</evidence>
<comment type="caution">
    <text evidence="4">The sequence shown here is derived from an EMBL/GenBank/DDBJ whole genome shotgun (WGS) entry which is preliminary data.</text>
</comment>
<name>A0ABS5ZCM3_9GAMM</name>
<sequence length="94" mass="10909">MDKTINTLRKEVEKIDIKLVNLLAKRFALTSEIGKCKHYLGLPAVDKSRVEQFLKRWKNMAKSHQISTECIGEIAQKIHDLVVANHNKHYQLIK</sequence>
<dbReference type="InterPro" id="IPR036263">
    <property type="entry name" value="Chorismate_II_sf"/>
</dbReference>
<dbReference type="InterPro" id="IPR002701">
    <property type="entry name" value="CM_II_prokaryot"/>
</dbReference>
<dbReference type="InterPro" id="IPR036979">
    <property type="entry name" value="CM_dom_sf"/>
</dbReference>
<dbReference type="PANTHER" id="PTHR38041:SF1">
    <property type="entry name" value="CHORISMATE MUTASE"/>
    <property type="match status" value="1"/>
</dbReference>
<dbReference type="PANTHER" id="PTHR38041">
    <property type="entry name" value="CHORISMATE MUTASE"/>
    <property type="match status" value="1"/>
</dbReference>
<dbReference type="EC" id="5.4.99.5" evidence="1"/>